<gene>
    <name evidence="2" type="ORF">LshimejAT787_0406400</name>
</gene>
<reference evidence="2" key="1">
    <citation type="submission" date="2022-07" db="EMBL/GenBank/DDBJ databases">
        <title>The genome of Lyophyllum shimeji provides insight into the initial evolution of ectomycorrhizal fungal genome.</title>
        <authorList>
            <person name="Kobayashi Y."/>
            <person name="Shibata T."/>
            <person name="Hirakawa H."/>
            <person name="Shigenobu S."/>
            <person name="Nishiyama T."/>
            <person name="Yamada A."/>
            <person name="Hasebe M."/>
            <person name="Kawaguchi M."/>
        </authorList>
    </citation>
    <scope>NUCLEOTIDE SEQUENCE</scope>
    <source>
        <strain evidence="2">AT787</strain>
    </source>
</reference>
<proteinExistence type="predicted"/>
<accession>A0A9P3PLF9</accession>
<evidence type="ECO:0000313" key="3">
    <source>
        <dbReference type="Proteomes" id="UP001063166"/>
    </source>
</evidence>
<dbReference type="AlphaFoldDB" id="A0A9P3PLF9"/>
<keyword evidence="3" id="KW-1185">Reference proteome</keyword>
<feature type="compositionally biased region" description="Low complexity" evidence="1">
    <location>
        <begin position="11"/>
        <end position="25"/>
    </location>
</feature>
<evidence type="ECO:0000256" key="1">
    <source>
        <dbReference type="SAM" id="MobiDB-lite"/>
    </source>
</evidence>
<sequence length="75" mass="8167">MTNLSVPNRGSRSFTTSASPSSKISQSEHGHSVVNDALGATSEKRPHCLQIWTTISTILSHNDEITQAWISQPFS</sequence>
<dbReference type="Proteomes" id="UP001063166">
    <property type="component" value="Unassembled WGS sequence"/>
</dbReference>
<organism evidence="2 3">
    <name type="scientific">Lyophyllum shimeji</name>
    <name type="common">Hon-shimeji</name>
    <name type="synonym">Tricholoma shimeji</name>
    <dbReference type="NCBI Taxonomy" id="47721"/>
    <lineage>
        <taxon>Eukaryota</taxon>
        <taxon>Fungi</taxon>
        <taxon>Dikarya</taxon>
        <taxon>Basidiomycota</taxon>
        <taxon>Agaricomycotina</taxon>
        <taxon>Agaricomycetes</taxon>
        <taxon>Agaricomycetidae</taxon>
        <taxon>Agaricales</taxon>
        <taxon>Tricholomatineae</taxon>
        <taxon>Lyophyllaceae</taxon>
        <taxon>Lyophyllum</taxon>
    </lineage>
</organism>
<comment type="caution">
    <text evidence="2">The sequence shown here is derived from an EMBL/GenBank/DDBJ whole genome shotgun (WGS) entry which is preliminary data.</text>
</comment>
<feature type="region of interest" description="Disordered" evidence="1">
    <location>
        <begin position="1"/>
        <end position="39"/>
    </location>
</feature>
<dbReference type="EMBL" id="BRPK01000004">
    <property type="protein sequence ID" value="GLB37589.1"/>
    <property type="molecule type" value="Genomic_DNA"/>
</dbReference>
<evidence type="ECO:0000313" key="2">
    <source>
        <dbReference type="EMBL" id="GLB37589.1"/>
    </source>
</evidence>
<protein>
    <submittedName>
        <fullName evidence="2">Uncharacterized protein</fullName>
    </submittedName>
</protein>
<feature type="compositionally biased region" description="Polar residues" evidence="1">
    <location>
        <begin position="1"/>
        <end position="10"/>
    </location>
</feature>
<name>A0A9P3PLF9_LYOSH</name>